<feature type="chain" id="PRO_5001800161" evidence="2">
    <location>
        <begin position="31"/>
        <end position="389"/>
    </location>
</feature>
<reference evidence="4 5" key="1">
    <citation type="submission" date="2014-04" db="EMBL/GenBank/DDBJ databases">
        <title>Genome assembly of Hyalangium minutum DSM 14724.</title>
        <authorList>
            <person name="Sharma G."/>
            <person name="Subramanian S."/>
        </authorList>
    </citation>
    <scope>NUCLEOTIDE SEQUENCE [LARGE SCALE GENOMIC DNA]</scope>
    <source>
        <strain evidence="4 5">DSM 14724</strain>
    </source>
</reference>
<dbReference type="Gene3D" id="3.40.710.10">
    <property type="entry name" value="DD-peptidase/beta-lactamase superfamily"/>
    <property type="match status" value="1"/>
</dbReference>
<dbReference type="OrthoDB" id="5487213at2"/>
<dbReference type="InterPro" id="IPR001466">
    <property type="entry name" value="Beta-lactam-related"/>
</dbReference>
<dbReference type="Pfam" id="PF00144">
    <property type="entry name" value="Beta-lactamase"/>
    <property type="match status" value="1"/>
</dbReference>
<proteinExistence type="predicted"/>
<keyword evidence="5" id="KW-1185">Reference proteome</keyword>
<dbReference type="EMBL" id="JMCB01000003">
    <property type="protein sequence ID" value="KFE69979.1"/>
    <property type="molecule type" value="Genomic_DNA"/>
</dbReference>
<protein>
    <submittedName>
        <fullName evidence="4">Beta-lactamase</fullName>
    </submittedName>
</protein>
<feature type="domain" description="Beta-lactamase-related" evidence="3">
    <location>
        <begin position="49"/>
        <end position="350"/>
    </location>
</feature>
<evidence type="ECO:0000259" key="3">
    <source>
        <dbReference type="Pfam" id="PF00144"/>
    </source>
</evidence>
<keyword evidence="2" id="KW-0732">Signal</keyword>
<dbReference type="Proteomes" id="UP000028725">
    <property type="component" value="Unassembled WGS sequence"/>
</dbReference>
<evidence type="ECO:0000256" key="2">
    <source>
        <dbReference type="SAM" id="SignalP"/>
    </source>
</evidence>
<evidence type="ECO:0000313" key="4">
    <source>
        <dbReference type="EMBL" id="KFE69979.1"/>
    </source>
</evidence>
<organism evidence="4 5">
    <name type="scientific">Hyalangium minutum</name>
    <dbReference type="NCBI Taxonomy" id="394096"/>
    <lineage>
        <taxon>Bacteria</taxon>
        <taxon>Pseudomonadati</taxon>
        <taxon>Myxococcota</taxon>
        <taxon>Myxococcia</taxon>
        <taxon>Myxococcales</taxon>
        <taxon>Cystobacterineae</taxon>
        <taxon>Archangiaceae</taxon>
        <taxon>Hyalangium</taxon>
    </lineage>
</organism>
<accession>A0A085WQL6</accession>
<sequence length="389" mass="42439">MHSPALATSVSSLTLCALLAGCASTFSATAPEDDMRREVDSIFSAYASPDSPGASFIVIQNGQEVLRGTYGLAKLESRTPTTSETHYRLASLTKQFTAMAIMLLVEQGKLRYDDRVVDVLPGFPAYLSEVRVRHLLNHTSGIWDYEDFVPSTQTVQVKDRDVLALLSRVDHTYFPPGTAVRYSNSGYAVLALIVEQVSGMSFASFLHDRVFVPSGMHSTVAHEEGISTVPHRAYGYVAEAQGFRPRDQSPTSAVLGDGGIYSSVVELLAWNKALDTHALIPETTQQLAWAPARLPDGSSARYGFGWFIDDDEGRMRLSHHGETSGFTNAIVKYPAQHLTVIVLTNRAGGEPWRLAQQIADLWLGQRTGGGRGPSAAARPWPFETMPNAH</sequence>
<feature type="signal peptide" evidence="2">
    <location>
        <begin position="1"/>
        <end position="30"/>
    </location>
</feature>
<evidence type="ECO:0000313" key="5">
    <source>
        <dbReference type="Proteomes" id="UP000028725"/>
    </source>
</evidence>
<gene>
    <name evidence="4" type="ORF">DB31_5021</name>
</gene>
<dbReference type="InterPro" id="IPR012338">
    <property type="entry name" value="Beta-lactam/transpept-like"/>
</dbReference>
<comment type="caution">
    <text evidence="4">The sequence shown here is derived from an EMBL/GenBank/DDBJ whole genome shotgun (WGS) entry which is preliminary data.</text>
</comment>
<dbReference type="SUPFAM" id="SSF56601">
    <property type="entry name" value="beta-lactamase/transpeptidase-like"/>
    <property type="match status" value="1"/>
</dbReference>
<dbReference type="InterPro" id="IPR050491">
    <property type="entry name" value="AmpC-like"/>
</dbReference>
<dbReference type="AlphaFoldDB" id="A0A085WQL6"/>
<dbReference type="PANTHER" id="PTHR46825">
    <property type="entry name" value="D-ALANYL-D-ALANINE-CARBOXYPEPTIDASE/ENDOPEPTIDASE AMPH"/>
    <property type="match status" value="1"/>
</dbReference>
<evidence type="ECO:0000256" key="1">
    <source>
        <dbReference type="SAM" id="MobiDB-lite"/>
    </source>
</evidence>
<dbReference type="PANTHER" id="PTHR46825:SF9">
    <property type="entry name" value="BETA-LACTAMASE-RELATED DOMAIN-CONTAINING PROTEIN"/>
    <property type="match status" value="1"/>
</dbReference>
<dbReference type="RefSeq" id="WP_044184447.1">
    <property type="nucleotide sequence ID" value="NZ_JMCB01000003.1"/>
</dbReference>
<feature type="region of interest" description="Disordered" evidence="1">
    <location>
        <begin position="365"/>
        <end position="389"/>
    </location>
</feature>
<dbReference type="PATRIC" id="fig|394096.3.peg.1504"/>
<dbReference type="STRING" id="394096.DB31_5021"/>
<name>A0A085WQL6_9BACT</name>